<evidence type="ECO:0000313" key="2">
    <source>
        <dbReference type="Proteomes" id="UP001454036"/>
    </source>
</evidence>
<gene>
    <name evidence="1" type="ORF">LIER_06603</name>
</gene>
<name>A0AAV3P541_LITER</name>
<proteinExistence type="predicted"/>
<organism evidence="1 2">
    <name type="scientific">Lithospermum erythrorhizon</name>
    <name type="common">Purple gromwell</name>
    <name type="synonym">Lithospermum officinale var. erythrorhizon</name>
    <dbReference type="NCBI Taxonomy" id="34254"/>
    <lineage>
        <taxon>Eukaryota</taxon>
        <taxon>Viridiplantae</taxon>
        <taxon>Streptophyta</taxon>
        <taxon>Embryophyta</taxon>
        <taxon>Tracheophyta</taxon>
        <taxon>Spermatophyta</taxon>
        <taxon>Magnoliopsida</taxon>
        <taxon>eudicotyledons</taxon>
        <taxon>Gunneridae</taxon>
        <taxon>Pentapetalae</taxon>
        <taxon>asterids</taxon>
        <taxon>lamiids</taxon>
        <taxon>Boraginales</taxon>
        <taxon>Boraginaceae</taxon>
        <taxon>Boraginoideae</taxon>
        <taxon>Lithospermeae</taxon>
        <taxon>Lithospermum</taxon>
    </lineage>
</organism>
<protein>
    <submittedName>
        <fullName evidence="1">Uncharacterized protein</fullName>
    </submittedName>
</protein>
<dbReference type="EMBL" id="BAABME010000974">
    <property type="protein sequence ID" value="GAA0146715.1"/>
    <property type="molecule type" value="Genomic_DNA"/>
</dbReference>
<reference evidence="1 2" key="1">
    <citation type="submission" date="2024-01" db="EMBL/GenBank/DDBJ databases">
        <title>The complete chloroplast genome sequence of Lithospermum erythrorhizon: insights into the phylogenetic relationship among Boraginaceae species and the maternal lineages of purple gromwells.</title>
        <authorList>
            <person name="Okada T."/>
            <person name="Watanabe K."/>
        </authorList>
    </citation>
    <scope>NUCLEOTIDE SEQUENCE [LARGE SCALE GENOMIC DNA]</scope>
</reference>
<sequence>MRITPEAGELENDYCKSIRAYLNYRQAQAYPMFSTGIEDDENIPEFFNLNLPLKKLDKIDTRLSMLEERVACMEGVRPDAKLIKLNAAKLVQNMFSYKFDILKYTIEKELRATLNL</sequence>
<keyword evidence="2" id="KW-1185">Reference proteome</keyword>
<evidence type="ECO:0000313" key="1">
    <source>
        <dbReference type="EMBL" id="GAA0146715.1"/>
    </source>
</evidence>
<dbReference type="AlphaFoldDB" id="A0AAV3P541"/>
<accession>A0AAV3P541</accession>
<dbReference type="Proteomes" id="UP001454036">
    <property type="component" value="Unassembled WGS sequence"/>
</dbReference>
<comment type="caution">
    <text evidence="1">The sequence shown here is derived from an EMBL/GenBank/DDBJ whole genome shotgun (WGS) entry which is preliminary data.</text>
</comment>